<organism evidence="1 2">
    <name type="scientific">Halteria grandinella</name>
    <dbReference type="NCBI Taxonomy" id="5974"/>
    <lineage>
        <taxon>Eukaryota</taxon>
        <taxon>Sar</taxon>
        <taxon>Alveolata</taxon>
        <taxon>Ciliophora</taxon>
        <taxon>Intramacronucleata</taxon>
        <taxon>Spirotrichea</taxon>
        <taxon>Stichotrichia</taxon>
        <taxon>Sporadotrichida</taxon>
        <taxon>Halteriidae</taxon>
        <taxon>Halteria</taxon>
    </lineage>
</organism>
<comment type="caution">
    <text evidence="1">The sequence shown here is derived from an EMBL/GenBank/DDBJ whole genome shotgun (WGS) entry which is preliminary data.</text>
</comment>
<evidence type="ECO:0000313" key="2">
    <source>
        <dbReference type="Proteomes" id="UP000785679"/>
    </source>
</evidence>
<sequence length="237" mass="27037">MTKVQPSVINAGSQKVRLLPPPVGIRAITSLPLSTAFIISFQVCKKVLFPNILQLNSVTIVSHSYSWSLHSLKLSLSSRLTGLQISSPSQNSSSPETKSLSPFVSQDFRGFVCWSIILSQEEAWIEGFTEIRGLVFEGLVLRYWELFRGLNLGFLSSKTLVQWKPPGWSSICQRKLYLKILLPHHRKDTLLYLPLWLFTKTLSEILTLVCSLQHCYRMHYQTLQTLEFSELYSDISQ</sequence>
<proteinExistence type="predicted"/>
<dbReference type="Proteomes" id="UP000785679">
    <property type="component" value="Unassembled WGS sequence"/>
</dbReference>
<accession>A0A8J8T809</accession>
<evidence type="ECO:0000313" key="1">
    <source>
        <dbReference type="EMBL" id="TNV85085.1"/>
    </source>
</evidence>
<name>A0A8J8T809_HALGN</name>
<protein>
    <submittedName>
        <fullName evidence="1">Uncharacterized protein</fullName>
    </submittedName>
</protein>
<reference evidence="1" key="1">
    <citation type="submission" date="2019-06" db="EMBL/GenBank/DDBJ databases">
        <authorList>
            <person name="Zheng W."/>
        </authorList>
    </citation>
    <scope>NUCLEOTIDE SEQUENCE</scope>
    <source>
        <strain evidence="1">QDHG01</strain>
    </source>
</reference>
<dbReference type="EMBL" id="RRYP01002163">
    <property type="protein sequence ID" value="TNV85085.1"/>
    <property type="molecule type" value="Genomic_DNA"/>
</dbReference>
<gene>
    <name evidence="1" type="ORF">FGO68_gene4296</name>
</gene>
<keyword evidence="2" id="KW-1185">Reference proteome</keyword>
<dbReference type="AlphaFoldDB" id="A0A8J8T809"/>